<organism evidence="2 3">
    <name type="scientific">Microbulbifer bruguierae</name>
    <dbReference type="NCBI Taxonomy" id="3029061"/>
    <lineage>
        <taxon>Bacteria</taxon>
        <taxon>Pseudomonadati</taxon>
        <taxon>Pseudomonadota</taxon>
        <taxon>Gammaproteobacteria</taxon>
        <taxon>Cellvibrionales</taxon>
        <taxon>Microbulbiferaceae</taxon>
        <taxon>Microbulbifer</taxon>
    </lineage>
</organism>
<dbReference type="Proteomes" id="UP001236500">
    <property type="component" value="Chromosome"/>
</dbReference>
<proteinExistence type="predicted"/>
<dbReference type="InterPro" id="IPR001509">
    <property type="entry name" value="Epimerase_deHydtase"/>
</dbReference>
<dbReference type="RefSeq" id="WP_280321542.1">
    <property type="nucleotide sequence ID" value="NZ_CP118605.1"/>
</dbReference>
<feature type="domain" description="NAD-dependent epimerase/dehydratase" evidence="1">
    <location>
        <begin position="4"/>
        <end position="227"/>
    </location>
</feature>
<dbReference type="PANTHER" id="PTHR48079">
    <property type="entry name" value="PROTEIN YEEZ"/>
    <property type="match status" value="1"/>
</dbReference>
<evidence type="ECO:0000313" key="2">
    <source>
        <dbReference type="EMBL" id="WGL17641.1"/>
    </source>
</evidence>
<dbReference type="InterPro" id="IPR036291">
    <property type="entry name" value="NAD(P)-bd_dom_sf"/>
</dbReference>
<dbReference type="PROSITE" id="PS51257">
    <property type="entry name" value="PROKAR_LIPOPROTEIN"/>
    <property type="match status" value="1"/>
</dbReference>
<dbReference type="SUPFAM" id="SSF51735">
    <property type="entry name" value="NAD(P)-binding Rossmann-fold domains"/>
    <property type="match status" value="1"/>
</dbReference>
<evidence type="ECO:0000313" key="3">
    <source>
        <dbReference type="Proteomes" id="UP001236500"/>
    </source>
</evidence>
<dbReference type="EMBL" id="CP118605">
    <property type="protein sequence ID" value="WGL17641.1"/>
    <property type="molecule type" value="Genomic_DNA"/>
</dbReference>
<accession>A0ABY8NFD6</accession>
<gene>
    <name evidence="2" type="ORF">PVT68_04940</name>
</gene>
<reference evidence="2 3" key="1">
    <citation type="submission" date="2023-02" db="EMBL/GenBank/DDBJ databases">
        <title>Description and genomic characterization of Microbulbifer bruguierae sp. nov., isolated from the sediment of mangrove plant Bruguiera sexangula.</title>
        <authorList>
            <person name="Long M."/>
        </authorList>
    </citation>
    <scope>NUCLEOTIDE SEQUENCE [LARGE SCALE GENOMIC DNA]</scope>
    <source>
        <strain evidence="2 3">H12</strain>
    </source>
</reference>
<sequence length="326" mass="35120">MKNVFVTGAGGFIGRHLVAQLLAQGCNVTALVLPGEPVPQAWAGRVHTVTGDVRKLDVVSEEIGQVDTIFHLAAVVSDWGSRQEHVDITVHGTEQAILLALKWNARFVVTTSIAAFASAMGTGRLSESTPRGAPASSYEYAKQLQEDVTLQAVREQGLRAVIIRPANVYGVGSVWVNRFREFLAEKKPSLMGSGDWDAGLVHVHNLINALTLAGANGDIESGEIFVISDGHGVTWKQYLNALSQTLALPAPKSIPNVVACALAPVLEFFGNLLRLKKAPPVTRLAYRLTGVESIFDASKAQQILGYQPTVTLDEAMQEIRQAYTQS</sequence>
<evidence type="ECO:0000259" key="1">
    <source>
        <dbReference type="Pfam" id="PF01370"/>
    </source>
</evidence>
<dbReference type="InterPro" id="IPR051783">
    <property type="entry name" value="NAD(P)-dependent_oxidoreduct"/>
</dbReference>
<protein>
    <submittedName>
        <fullName evidence="2">NAD-dependent epimerase/dehydratase family protein</fullName>
    </submittedName>
</protein>
<dbReference type="Gene3D" id="3.40.50.720">
    <property type="entry name" value="NAD(P)-binding Rossmann-like Domain"/>
    <property type="match status" value="1"/>
</dbReference>
<dbReference type="Pfam" id="PF01370">
    <property type="entry name" value="Epimerase"/>
    <property type="match status" value="1"/>
</dbReference>
<keyword evidence="3" id="KW-1185">Reference proteome</keyword>
<dbReference type="PANTHER" id="PTHR48079:SF6">
    <property type="entry name" value="NAD(P)-BINDING DOMAIN-CONTAINING PROTEIN-RELATED"/>
    <property type="match status" value="1"/>
</dbReference>
<name>A0ABY8NFD6_9GAMM</name>